<keyword evidence="4" id="KW-0624">Polysaccharide degradation</keyword>
<feature type="chain" id="PRO_5043893136" description="chitinase" evidence="10">
    <location>
        <begin position="31"/>
        <end position="531"/>
    </location>
</feature>
<evidence type="ECO:0000256" key="3">
    <source>
        <dbReference type="ARBA" id="ARBA00022801"/>
    </source>
</evidence>
<evidence type="ECO:0000256" key="8">
    <source>
        <dbReference type="RuleBase" id="RU004453"/>
    </source>
</evidence>
<evidence type="ECO:0000256" key="5">
    <source>
        <dbReference type="ARBA" id="ARBA00023277"/>
    </source>
</evidence>
<keyword evidence="5" id="KW-0119">Carbohydrate metabolism</keyword>
<evidence type="ECO:0000256" key="7">
    <source>
        <dbReference type="RuleBase" id="RU000489"/>
    </source>
</evidence>
<dbReference type="InterPro" id="IPR001223">
    <property type="entry name" value="Glyco_hydro18_cat"/>
</dbReference>
<dbReference type="EC" id="3.2.1.14" evidence="2"/>
<feature type="signal peptide" evidence="10">
    <location>
        <begin position="1"/>
        <end position="30"/>
    </location>
</feature>
<dbReference type="InterPro" id="IPR017853">
    <property type="entry name" value="GH"/>
</dbReference>
<reference evidence="12 13" key="1">
    <citation type="submission" date="2017-07" db="EMBL/GenBank/DDBJ databases">
        <title>Complete genome sequence of Actinoalloteichus hoggarensis DSM 45943, type strain of Actinoalloteichus hoggarensis.</title>
        <authorList>
            <person name="Ruckert C."/>
            <person name="Nouioui I."/>
            <person name="Willmese J."/>
            <person name="van Wezel G."/>
            <person name="Klenk H.-P."/>
            <person name="Kalinowski J."/>
            <person name="Zotchev S.B."/>
        </authorList>
    </citation>
    <scope>NUCLEOTIDE SEQUENCE [LARGE SCALE GENOMIC DNA]</scope>
    <source>
        <strain evidence="12 13">DSM 45943</strain>
    </source>
</reference>
<sequence length="531" mass="57779">MSRQRRRWQLPVLAAAALLMAGVATVPATAQDRAAEPATQTSDSALDQDGYRKVGYFTQWGVYDRNYLVKNIDTSGAAESLTHINYAFGNITEQGECFQANQLGQGDAWADYQRRYTADQSVSGVADTYDQPLAGNLNQLRQLKEKYPHLRVHISFGGWTWSRYFSNAAATAESRRAHVESCIDMWIRGDLPVIGGDPQGGPGAALGVFDGIDLDWEWPGSEGAEGNVIRPEDKENFTLLLQEWRSQLDAVGAEHDKEYELTAFLPADPEKVDLGYDVPAVFDELTFATLQGYDYHGGWENTTNHQSALRLGENEPGPLFVSGEVVVDKWLDEGAPADKLVLGVPFYSRGWTGVTGGGDGLHQPAAGPAPGRYEAGINDYKLIKEQAGSSTLHRDEATGQAWLFDGNTFWTYDDPTEMVRKAEYVRERGLSGAMVWSLDGDTANGELMAALHGELPSAPNPPGEPGEPGEPPEEPGEPGDCAAAAWNPATAYTGGAIVSYGGHEWRAKWWTQGETPGTTGEWGVWEDLGAC</sequence>
<dbReference type="RefSeq" id="WP_093943556.1">
    <property type="nucleotide sequence ID" value="NZ_CP022521.1"/>
</dbReference>
<dbReference type="OrthoDB" id="3882626at2"/>
<dbReference type="CDD" id="cd06548">
    <property type="entry name" value="GH18_chitinase"/>
    <property type="match status" value="1"/>
</dbReference>
<dbReference type="EMBL" id="CP022521">
    <property type="protein sequence ID" value="ASO22648.1"/>
    <property type="molecule type" value="Genomic_DNA"/>
</dbReference>
<dbReference type="Pfam" id="PF00704">
    <property type="entry name" value="Glyco_hydro_18"/>
    <property type="match status" value="1"/>
</dbReference>
<evidence type="ECO:0000256" key="9">
    <source>
        <dbReference type="SAM" id="MobiDB-lite"/>
    </source>
</evidence>
<proteinExistence type="inferred from homology"/>
<dbReference type="GO" id="GO:0006032">
    <property type="term" value="P:chitin catabolic process"/>
    <property type="evidence" value="ECO:0007669"/>
    <property type="project" value="UniProtKB-KW"/>
</dbReference>
<keyword evidence="13" id="KW-1185">Reference proteome</keyword>
<dbReference type="KEGG" id="ahg:AHOG_25215"/>
<dbReference type="Gene3D" id="2.10.10.20">
    <property type="entry name" value="Carbohydrate-binding module superfamily 5/12"/>
    <property type="match status" value="1"/>
</dbReference>
<comment type="similarity">
    <text evidence="8">Belongs to the glycosyl hydrolase 18 family.</text>
</comment>
<dbReference type="PROSITE" id="PS01095">
    <property type="entry name" value="GH18_1"/>
    <property type="match status" value="1"/>
</dbReference>
<dbReference type="GO" id="GO:0005576">
    <property type="term" value="C:extracellular region"/>
    <property type="evidence" value="ECO:0007669"/>
    <property type="project" value="InterPro"/>
</dbReference>
<dbReference type="InterPro" id="IPR011583">
    <property type="entry name" value="Chitinase_II/V-like_cat"/>
</dbReference>
<dbReference type="SMART" id="SM00636">
    <property type="entry name" value="Glyco_18"/>
    <property type="match status" value="1"/>
</dbReference>
<dbReference type="GO" id="GO:0008061">
    <property type="term" value="F:chitin binding"/>
    <property type="evidence" value="ECO:0007669"/>
    <property type="project" value="InterPro"/>
</dbReference>
<dbReference type="SUPFAM" id="SSF51445">
    <property type="entry name" value="(Trans)glycosidases"/>
    <property type="match status" value="1"/>
</dbReference>
<dbReference type="GO" id="GO:0008843">
    <property type="term" value="F:endochitinase activity"/>
    <property type="evidence" value="ECO:0007669"/>
    <property type="project" value="UniProtKB-EC"/>
</dbReference>
<accession>A0A221W9F8</accession>
<dbReference type="PANTHER" id="PTHR11177">
    <property type="entry name" value="CHITINASE"/>
    <property type="match status" value="1"/>
</dbReference>
<feature type="region of interest" description="Disordered" evidence="9">
    <location>
        <begin position="453"/>
        <end position="480"/>
    </location>
</feature>
<evidence type="ECO:0000313" key="12">
    <source>
        <dbReference type="EMBL" id="ASO22648.1"/>
    </source>
</evidence>
<dbReference type="InterPro" id="IPR036573">
    <property type="entry name" value="CBM_sf_5/12"/>
</dbReference>
<name>A0A221W9F8_9PSEU</name>
<keyword evidence="10" id="KW-0732">Signal</keyword>
<dbReference type="Proteomes" id="UP000204221">
    <property type="component" value="Chromosome"/>
</dbReference>
<dbReference type="Gene3D" id="3.20.20.80">
    <property type="entry name" value="Glycosidases"/>
    <property type="match status" value="1"/>
</dbReference>
<dbReference type="PROSITE" id="PS51910">
    <property type="entry name" value="GH18_2"/>
    <property type="match status" value="1"/>
</dbReference>
<dbReference type="Pfam" id="PF02839">
    <property type="entry name" value="CBM_5_12"/>
    <property type="match status" value="1"/>
</dbReference>
<evidence type="ECO:0000256" key="2">
    <source>
        <dbReference type="ARBA" id="ARBA00012729"/>
    </source>
</evidence>
<dbReference type="SUPFAM" id="SSF54556">
    <property type="entry name" value="Chitinase insertion domain"/>
    <property type="match status" value="1"/>
</dbReference>
<protein>
    <recommendedName>
        <fullName evidence="2">chitinase</fullName>
        <ecNumber evidence="2">3.2.1.14</ecNumber>
    </recommendedName>
</protein>
<dbReference type="GO" id="GO:0030246">
    <property type="term" value="F:carbohydrate binding"/>
    <property type="evidence" value="ECO:0007669"/>
    <property type="project" value="InterPro"/>
</dbReference>
<organism evidence="12 13">
    <name type="scientific">Actinoalloteichus hoggarensis</name>
    <dbReference type="NCBI Taxonomy" id="1470176"/>
    <lineage>
        <taxon>Bacteria</taxon>
        <taxon>Bacillati</taxon>
        <taxon>Actinomycetota</taxon>
        <taxon>Actinomycetes</taxon>
        <taxon>Pseudonocardiales</taxon>
        <taxon>Pseudonocardiaceae</taxon>
        <taxon>Actinoalloteichus</taxon>
    </lineage>
</organism>
<evidence type="ECO:0000259" key="11">
    <source>
        <dbReference type="PROSITE" id="PS51910"/>
    </source>
</evidence>
<dbReference type="GO" id="GO:0005975">
    <property type="term" value="P:carbohydrate metabolic process"/>
    <property type="evidence" value="ECO:0007669"/>
    <property type="project" value="InterPro"/>
</dbReference>
<keyword evidence="6 7" id="KW-0326">Glycosidase</keyword>
<evidence type="ECO:0000256" key="4">
    <source>
        <dbReference type="ARBA" id="ARBA00023024"/>
    </source>
</evidence>
<evidence type="ECO:0000256" key="6">
    <source>
        <dbReference type="ARBA" id="ARBA00023295"/>
    </source>
</evidence>
<evidence type="ECO:0000256" key="10">
    <source>
        <dbReference type="SAM" id="SignalP"/>
    </source>
</evidence>
<dbReference type="InterPro" id="IPR001579">
    <property type="entry name" value="Glyco_hydro_18_chit_AS"/>
</dbReference>
<comment type="catalytic activity">
    <reaction evidence="1">
        <text>Random endo-hydrolysis of N-acetyl-beta-D-glucosaminide (1-&gt;4)-beta-linkages in chitin and chitodextrins.</text>
        <dbReference type="EC" id="3.2.1.14"/>
    </reaction>
</comment>
<dbReference type="CDD" id="cd12215">
    <property type="entry name" value="ChiC_BD"/>
    <property type="match status" value="1"/>
</dbReference>
<evidence type="ECO:0000313" key="13">
    <source>
        <dbReference type="Proteomes" id="UP000204221"/>
    </source>
</evidence>
<evidence type="ECO:0000256" key="1">
    <source>
        <dbReference type="ARBA" id="ARBA00000822"/>
    </source>
</evidence>
<dbReference type="PANTHER" id="PTHR11177:SF317">
    <property type="entry name" value="CHITINASE 12-RELATED"/>
    <property type="match status" value="1"/>
</dbReference>
<dbReference type="AlphaFoldDB" id="A0A221W9F8"/>
<keyword evidence="4" id="KW-0146">Chitin degradation</keyword>
<dbReference type="InterPro" id="IPR029070">
    <property type="entry name" value="Chitinase_insertion_sf"/>
</dbReference>
<dbReference type="SMART" id="SM00495">
    <property type="entry name" value="ChtBD3"/>
    <property type="match status" value="1"/>
</dbReference>
<dbReference type="Gene3D" id="3.10.50.10">
    <property type="match status" value="1"/>
</dbReference>
<dbReference type="InterPro" id="IPR050314">
    <property type="entry name" value="Glycosyl_Hydrlase_18"/>
</dbReference>
<keyword evidence="3 7" id="KW-0378">Hydrolase</keyword>
<feature type="compositionally biased region" description="Pro residues" evidence="9">
    <location>
        <begin position="458"/>
        <end position="469"/>
    </location>
</feature>
<dbReference type="SUPFAM" id="SSF51055">
    <property type="entry name" value="Carbohydrate binding domain"/>
    <property type="match status" value="1"/>
</dbReference>
<feature type="domain" description="GH18" evidence="11">
    <location>
        <begin position="51"/>
        <end position="458"/>
    </location>
</feature>
<dbReference type="InterPro" id="IPR003610">
    <property type="entry name" value="CBM5/12"/>
</dbReference>
<gene>
    <name evidence="12" type="primary">chtA</name>
    <name evidence="12" type="ORF">AHOG_25215</name>
</gene>